<feature type="repeat" description="ARM" evidence="2">
    <location>
        <begin position="642"/>
        <end position="686"/>
    </location>
</feature>
<dbReference type="PANTHER" id="PTHR22895">
    <property type="entry name" value="ARMADILLO REPEAT-CONTAINING PROTEIN 6"/>
    <property type="match status" value="1"/>
</dbReference>
<dbReference type="InterPro" id="IPR011989">
    <property type="entry name" value="ARM-like"/>
</dbReference>
<comment type="caution">
    <text evidence="5">The sequence shown here is derived from an EMBL/GenBank/DDBJ whole genome shotgun (WGS) entry which is preliminary data.</text>
</comment>
<feature type="region of interest" description="Disordered" evidence="3">
    <location>
        <begin position="236"/>
        <end position="380"/>
    </location>
</feature>
<evidence type="ECO:0000313" key="6">
    <source>
        <dbReference type="Proteomes" id="UP001153069"/>
    </source>
</evidence>
<organism evidence="5 6">
    <name type="scientific">Seminavis robusta</name>
    <dbReference type="NCBI Taxonomy" id="568900"/>
    <lineage>
        <taxon>Eukaryota</taxon>
        <taxon>Sar</taxon>
        <taxon>Stramenopiles</taxon>
        <taxon>Ochrophyta</taxon>
        <taxon>Bacillariophyta</taxon>
        <taxon>Bacillariophyceae</taxon>
        <taxon>Bacillariophycidae</taxon>
        <taxon>Naviculales</taxon>
        <taxon>Naviculaceae</taxon>
        <taxon>Seminavis</taxon>
    </lineage>
</organism>
<feature type="repeat" description="ARM" evidence="2">
    <location>
        <begin position="768"/>
        <end position="813"/>
    </location>
</feature>
<evidence type="ECO:0000256" key="2">
    <source>
        <dbReference type="PROSITE-ProRule" id="PRU00259"/>
    </source>
</evidence>
<feature type="compositionally biased region" description="Pro residues" evidence="3">
    <location>
        <begin position="326"/>
        <end position="340"/>
    </location>
</feature>
<feature type="compositionally biased region" description="Basic and acidic residues" evidence="3">
    <location>
        <begin position="255"/>
        <end position="266"/>
    </location>
</feature>
<dbReference type="EMBL" id="CAICTM010000161">
    <property type="protein sequence ID" value="CAB9503325.1"/>
    <property type="molecule type" value="Genomic_DNA"/>
</dbReference>
<evidence type="ECO:0000256" key="3">
    <source>
        <dbReference type="SAM" id="MobiDB-lite"/>
    </source>
</evidence>
<dbReference type="SUPFAM" id="SSF48371">
    <property type="entry name" value="ARM repeat"/>
    <property type="match status" value="2"/>
</dbReference>
<dbReference type="PANTHER" id="PTHR22895:SF0">
    <property type="entry name" value="ARMADILLO REPEAT-CONTAINING PROTEIN 6"/>
    <property type="match status" value="1"/>
</dbReference>
<dbReference type="InterPro" id="IPR000225">
    <property type="entry name" value="Armadillo"/>
</dbReference>
<dbReference type="Proteomes" id="UP001153069">
    <property type="component" value="Unassembled WGS sequence"/>
</dbReference>
<protein>
    <submittedName>
        <fullName evidence="5">ARM</fullName>
    </submittedName>
</protein>
<feature type="compositionally biased region" description="Acidic residues" evidence="3">
    <location>
        <begin position="275"/>
        <end position="285"/>
    </location>
</feature>
<dbReference type="PROSITE" id="PS50176">
    <property type="entry name" value="ARM_REPEAT"/>
    <property type="match status" value="4"/>
</dbReference>
<evidence type="ECO:0000313" key="5">
    <source>
        <dbReference type="EMBL" id="CAB9503325.1"/>
    </source>
</evidence>
<dbReference type="Gene3D" id="1.25.10.10">
    <property type="entry name" value="Leucine-rich Repeat Variant"/>
    <property type="match status" value="4"/>
</dbReference>
<accession>A0A9N8DJW6</accession>
<feature type="region of interest" description="Disordered" evidence="3">
    <location>
        <begin position="119"/>
        <end position="158"/>
    </location>
</feature>
<dbReference type="SMART" id="SM00185">
    <property type="entry name" value="ARM"/>
    <property type="match status" value="11"/>
</dbReference>
<keyword evidence="6" id="KW-1185">Reference proteome</keyword>
<dbReference type="OrthoDB" id="48177at2759"/>
<dbReference type="Pfam" id="PF23744">
    <property type="entry name" value="ARM_LRRK2"/>
    <property type="match status" value="2"/>
</dbReference>
<evidence type="ECO:0000256" key="1">
    <source>
        <dbReference type="ARBA" id="ARBA00022737"/>
    </source>
</evidence>
<feature type="domain" description="LRRK2 ARM repeat" evidence="4">
    <location>
        <begin position="783"/>
        <end position="935"/>
    </location>
</feature>
<feature type="compositionally biased region" description="Polar residues" evidence="3">
    <location>
        <begin position="242"/>
        <end position="254"/>
    </location>
</feature>
<feature type="compositionally biased region" description="Basic and acidic residues" evidence="3">
    <location>
        <begin position="347"/>
        <end position="380"/>
    </location>
</feature>
<name>A0A9N8DJW6_9STRA</name>
<evidence type="ECO:0000259" key="4">
    <source>
        <dbReference type="Pfam" id="PF23744"/>
    </source>
</evidence>
<feature type="repeat" description="ARM" evidence="2">
    <location>
        <begin position="686"/>
        <end position="730"/>
    </location>
</feature>
<keyword evidence="1" id="KW-0677">Repeat</keyword>
<dbReference type="InterPro" id="IPR016024">
    <property type="entry name" value="ARM-type_fold"/>
</dbReference>
<feature type="repeat" description="ARM" evidence="2">
    <location>
        <begin position="899"/>
        <end position="943"/>
    </location>
</feature>
<feature type="compositionally biased region" description="Low complexity" evidence="3">
    <location>
        <begin position="119"/>
        <end position="131"/>
    </location>
</feature>
<gene>
    <name evidence="5" type="ORF">SEMRO_162_G072890.1</name>
</gene>
<feature type="domain" description="LRRK2 ARM repeat" evidence="4">
    <location>
        <begin position="514"/>
        <end position="684"/>
    </location>
</feature>
<dbReference type="InterPro" id="IPR056597">
    <property type="entry name" value="ARM_LRRK2"/>
</dbReference>
<sequence>MMNAEGCLTLMERHVHEAEVTWAEGRLKLAKSGFCDQHPYIRLRKKKWFGKEKVILNTCPRCDEEHQLRMDVMRVQLEHMKQTLRVNGSPVHGNAATALPAATAAPLSLAPPTLPQLSQQTATLSAASTPAPLSPTPPTLPQLTAAQPEETTPPKAAREARGRFARLMSSRGKPQTMSCQNLDQSAIAHSLPERSSSCRAVLGVIPDEGEHSDDEGEDEIEEPQCHQCLRHSTSFGDLPGSLLQQNPTSLPQHSFESRAERKKEDPPVWDPNDFIQDDDDEEEEVDLRAEASSKPAPEPARKFSPEPARKFSPEPFEPAATSSPKPRQPSPDTPLEPAPLVPAKQPTPKEPKSPEPQHKEPKPSELPQHKKEAPKREDTMWLAKEQEKRRKRIGAVAMNGNSSTTSTLQDMTEFAKYAMSSVTEFQQAPTVDPESPTGVKDCSAIMEQEALPPCLLNNTCNKDLLPQDKVNAKINALKWSCRHPHQAEEVLHELQALCQDSEDNQITVVMGDGLGSVLDIMRAFPLHAGVQEEACWVLGTLACENDDHKSLIAEAGGIIAIVSAMKRLGNHSDFQETAFEVLTHLTEGHLLNKIAVCESGGVTAIVEAMERHLSCCSVQARGCAALENLAVDGAQTVIVESGGISAVFAAMMEHKYDADLQACACAALGNLAYNNATAKFLIAQAGGIGFILAAIRNHDREVSVLEPAYFALQNLAHDNPDNKDMMVDCGVINAVLDCLLCAQVPACETLIMIIRNHSKAKDALAQLGGVAAMVVILRSPSTEDCSVQQAACRVLMNLAHKHDNNKVLIAGVGGVSAIMCSMIQFANVAEFQECACETLTSLTVHDENKILLAEAYGIDVVVAAMSNHPNHCGIQAAGCRVLVNLARSESLRETITECGGVVAILAAMDNHAENATIQEKACGALRELAMNDSNEVIIVEAGGVEAILAATKMHEHRGFLRNACGALRNLAFHDEELQARIAEATRHGPLREVMEHLANESDGPSDSSSASA</sequence>
<feature type="compositionally biased region" description="Basic and acidic residues" evidence="3">
    <location>
        <begin position="299"/>
        <end position="312"/>
    </location>
</feature>
<dbReference type="AlphaFoldDB" id="A0A9N8DJW6"/>
<reference evidence="5" key="1">
    <citation type="submission" date="2020-06" db="EMBL/GenBank/DDBJ databases">
        <authorList>
            <consortium name="Plant Systems Biology data submission"/>
        </authorList>
    </citation>
    <scope>NUCLEOTIDE SEQUENCE</scope>
    <source>
        <strain evidence="5">D6</strain>
    </source>
</reference>
<proteinExistence type="predicted"/>